<keyword evidence="4" id="KW-1185">Reference proteome</keyword>
<feature type="transmembrane region" description="Helical" evidence="2">
    <location>
        <begin position="174"/>
        <end position="197"/>
    </location>
</feature>
<feature type="transmembrane region" description="Helical" evidence="2">
    <location>
        <begin position="19"/>
        <end position="41"/>
    </location>
</feature>
<keyword evidence="2" id="KW-0472">Membrane</keyword>
<keyword evidence="2" id="KW-0812">Transmembrane</keyword>
<organism evidence="3 4">
    <name type="scientific">Lentinus tigrinus ALCF2SS1-6</name>
    <dbReference type="NCBI Taxonomy" id="1328759"/>
    <lineage>
        <taxon>Eukaryota</taxon>
        <taxon>Fungi</taxon>
        <taxon>Dikarya</taxon>
        <taxon>Basidiomycota</taxon>
        <taxon>Agaricomycotina</taxon>
        <taxon>Agaricomycetes</taxon>
        <taxon>Polyporales</taxon>
        <taxon>Polyporaceae</taxon>
        <taxon>Lentinus</taxon>
    </lineage>
</organism>
<dbReference type="EMBL" id="ML122265">
    <property type="protein sequence ID" value="RPD60610.1"/>
    <property type="molecule type" value="Genomic_DNA"/>
</dbReference>
<gene>
    <name evidence="3" type="ORF">L227DRAFT_501784</name>
</gene>
<feature type="transmembrane region" description="Helical" evidence="2">
    <location>
        <begin position="209"/>
        <end position="228"/>
    </location>
</feature>
<feature type="transmembrane region" description="Helical" evidence="2">
    <location>
        <begin position="93"/>
        <end position="116"/>
    </location>
</feature>
<feature type="region of interest" description="Disordered" evidence="1">
    <location>
        <begin position="279"/>
        <end position="299"/>
    </location>
</feature>
<dbReference type="AlphaFoldDB" id="A0A5C2SA71"/>
<evidence type="ECO:0000256" key="1">
    <source>
        <dbReference type="SAM" id="MobiDB-lite"/>
    </source>
</evidence>
<proteinExistence type="predicted"/>
<protein>
    <submittedName>
        <fullName evidence="3">Uncharacterized protein</fullName>
    </submittedName>
</protein>
<evidence type="ECO:0000313" key="4">
    <source>
        <dbReference type="Proteomes" id="UP000313359"/>
    </source>
</evidence>
<dbReference type="Proteomes" id="UP000313359">
    <property type="component" value="Unassembled WGS sequence"/>
</dbReference>
<evidence type="ECO:0000313" key="3">
    <source>
        <dbReference type="EMBL" id="RPD60610.1"/>
    </source>
</evidence>
<evidence type="ECO:0000256" key="2">
    <source>
        <dbReference type="SAM" id="Phobius"/>
    </source>
</evidence>
<name>A0A5C2SA71_9APHY</name>
<feature type="transmembrane region" description="Helical" evidence="2">
    <location>
        <begin position="128"/>
        <end position="154"/>
    </location>
</feature>
<sequence>MSDSIDIAAAWHLLEITGIVQSVLCGLFGIYFSLFILALWANYGRNDSSSRRLRVVTIVLFVNLCAHFIARSLQFARSRIMEPSSNEFFKWGIPLIVIGNVTTTFAGLCSDGLLAWRFYVLFDRKKWALYIPGTFVIINAFLCWSADAQHLAAYHHYDFYENTLLPVTLKITVAWGWLMFVINTILTGAIILKIFYASRFRTTNNRYDTVVRACIESALVTWVGLLLYEICSLAPNGHVVTNYDVGYVMASVIPVFFGISQCLIVVRIALTNEFGSGSQHAKRSHTQSGLSSQAGTDGSRTIYASPRYSMPRPSAKFEDAYADDHLLEVLPSGPRVHVSVTSDHFA</sequence>
<reference evidence="3" key="1">
    <citation type="journal article" date="2018" name="Genome Biol. Evol.">
        <title>Genomics and development of Lentinus tigrinus, a white-rot wood-decaying mushroom with dimorphic fruiting bodies.</title>
        <authorList>
            <person name="Wu B."/>
            <person name="Xu Z."/>
            <person name="Knudson A."/>
            <person name="Carlson A."/>
            <person name="Chen N."/>
            <person name="Kovaka S."/>
            <person name="LaButti K."/>
            <person name="Lipzen A."/>
            <person name="Pennachio C."/>
            <person name="Riley R."/>
            <person name="Schakwitz W."/>
            <person name="Umezawa K."/>
            <person name="Ohm R.A."/>
            <person name="Grigoriev I.V."/>
            <person name="Nagy L.G."/>
            <person name="Gibbons J."/>
            <person name="Hibbett D."/>
        </authorList>
    </citation>
    <scope>NUCLEOTIDE SEQUENCE [LARGE SCALE GENOMIC DNA]</scope>
    <source>
        <strain evidence="3">ALCF2SS1-6</strain>
    </source>
</reference>
<keyword evidence="2" id="KW-1133">Transmembrane helix</keyword>
<accession>A0A5C2SA71</accession>
<feature type="transmembrane region" description="Helical" evidence="2">
    <location>
        <begin position="248"/>
        <end position="270"/>
    </location>
</feature>
<feature type="transmembrane region" description="Helical" evidence="2">
    <location>
        <begin position="53"/>
        <end position="73"/>
    </location>
</feature>
<dbReference type="OrthoDB" id="3240386at2759"/>
<feature type="compositionally biased region" description="Polar residues" evidence="1">
    <location>
        <begin position="286"/>
        <end position="299"/>
    </location>
</feature>